<keyword evidence="1 8" id="KW-0132">Cell division</keyword>
<evidence type="ECO:0000313" key="12">
    <source>
        <dbReference type="EMBL" id="OGI49517.1"/>
    </source>
</evidence>
<evidence type="ECO:0000256" key="9">
    <source>
        <dbReference type="SAM" id="MobiDB-lite"/>
    </source>
</evidence>
<dbReference type="HAMAP" id="MF_02204">
    <property type="entry name" value="Pal"/>
    <property type="match status" value="1"/>
</dbReference>
<dbReference type="STRING" id="1817768.A3A87_07915"/>
<evidence type="ECO:0000256" key="7">
    <source>
        <dbReference type="ARBA" id="ARBA00023306"/>
    </source>
</evidence>
<keyword evidence="6 8" id="KW-0449">Lipoprotein</keyword>
<feature type="signal peptide" evidence="10">
    <location>
        <begin position="1"/>
        <end position="21"/>
    </location>
</feature>
<dbReference type="InterPro" id="IPR006664">
    <property type="entry name" value="OMP_bac"/>
</dbReference>
<sequence length="174" mass="19073">MKNRKYLVASLFIALALAGCAGEEAVKPAADEKGAAPAQTAPAPEKPAAEGLSEQERMKAQRQAELLAQKRVHFAFDSSTIDDEARAIIEAHSAHLVANPQLKVALEGNCDERGTREYNLALGERRAQAVERMMKVLGVAGSRIKTVSYGEEKPLCQEHNESCWRQNRRAEIGY</sequence>
<reference evidence="12 13" key="1">
    <citation type="journal article" date="2016" name="Nat. Commun.">
        <title>Thousands of microbial genomes shed light on interconnected biogeochemical processes in an aquifer system.</title>
        <authorList>
            <person name="Anantharaman K."/>
            <person name="Brown C.T."/>
            <person name="Hug L.A."/>
            <person name="Sharon I."/>
            <person name="Castelle C.J."/>
            <person name="Probst A.J."/>
            <person name="Thomas B.C."/>
            <person name="Singh A."/>
            <person name="Wilkins M.J."/>
            <person name="Karaoz U."/>
            <person name="Brodie E.L."/>
            <person name="Williams K.H."/>
            <person name="Hubbard S.S."/>
            <person name="Banfield J.F."/>
        </authorList>
    </citation>
    <scope>NUCLEOTIDE SEQUENCE [LARGE SCALE GENOMIC DNA]</scope>
</reference>
<dbReference type="GO" id="GO:0009279">
    <property type="term" value="C:cell outer membrane"/>
    <property type="evidence" value="ECO:0007669"/>
    <property type="project" value="UniProtKB-SubCell"/>
</dbReference>
<evidence type="ECO:0000256" key="10">
    <source>
        <dbReference type="SAM" id="SignalP"/>
    </source>
</evidence>
<dbReference type="CDD" id="cd07185">
    <property type="entry name" value="OmpA_C-like"/>
    <property type="match status" value="1"/>
</dbReference>
<evidence type="ECO:0000313" key="13">
    <source>
        <dbReference type="Proteomes" id="UP000179037"/>
    </source>
</evidence>
<dbReference type="SUPFAM" id="SSF103088">
    <property type="entry name" value="OmpA-like"/>
    <property type="match status" value="1"/>
</dbReference>
<gene>
    <name evidence="8" type="primary">pal</name>
    <name evidence="12" type="ORF">A3A87_07915</name>
</gene>
<dbReference type="GO" id="GO:0051301">
    <property type="term" value="P:cell division"/>
    <property type="evidence" value="ECO:0007669"/>
    <property type="project" value="UniProtKB-UniRule"/>
</dbReference>
<evidence type="ECO:0000256" key="2">
    <source>
        <dbReference type="ARBA" id="ARBA00022729"/>
    </source>
</evidence>
<comment type="subcellular location">
    <subcellularLocation>
        <location evidence="8">Cell outer membrane</location>
        <topology evidence="8">Lipid-anchor</topology>
    </subcellularLocation>
</comment>
<dbReference type="InterPro" id="IPR006665">
    <property type="entry name" value="OmpA-like"/>
</dbReference>
<dbReference type="PANTHER" id="PTHR30329:SF21">
    <property type="entry name" value="LIPOPROTEIN YIAD-RELATED"/>
    <property type="match status" value="1"/>
</dbReference>
<comment type="caution">
    <text evidence="12">The sequence shown here is derived from an EMBL/GenBank/DDBJ whole genome shotgun (WGS) entry which is preliminary data.</text>
</comment>
<proteinExistence type="inferred from homology"/>
<dbReference type="PANTHER" id="PTHR30329">
    <property type="entry name" value="STATOR ELEMENT OF FLAGELLAR MOTOR COMPLEX"/>
    <property type="match status" value="1"/>
</dbReference>
<evidence type="ECO:0000256" key="6">
    <source>
        <dbReference type="ARBA" id="ARBA00023288"/>
    </source>
</evidence>
<evidence type="ECO:0000256" key="5">
    <source>
        <dbReference type="ARBA" id="ARBA00023237"/>
    </source>
</evidence>
<evidence type="ECO:0000256" key="8">
    <source>
        <dbReference type="HAMAP-Rule" id="MF_02204"/>
    </source>
</evidence>
<feature type="region of interest" description="Disordered" evidence="9">
    <location>
        <begin position="31"/>
        <end position="58"/>
    </location>
</feature>
<dbReference type="InterPro" id="IPR039001">
    <property type="entry name" value="Pal"/>
</dbReference>
<comment type="function">
    <text evidence="8">Part of the Tol-Pal system, which plays a role in outer membrane invagination during cell division and is important for maintaining outer membrane integrity.</text>
</comment>
<evidence type="ECO:0000256" key="3">
    <source>
        <dbReference type="ARBA" id="ARBA00023136"/>
    </source>
</evidence>
<dbReference type="PROSITE" id="PS51123">
    <property type="entry name" value="OMPA_2"/>
    <property type="match status" value="1"/>
</dbReference>
<dbReference type="InterPro" id="IPR014169">
    <property type="entry name" value="Pal_lipo_C"/>
</dbReference>
<dbReference type="EMBL" id="MFTC01000096">
    <property type="protein sequence ID" value="OGI49517.1"/>
    <property type="molecule type" value="Genomic_DNA"/>
</dbReference>
<feature type="chain" id="PRO_5009526870" description="Peptidoglycan-associated lipoprotein" evidence="10">
    <location>
        <begin position="22"/>
        <end position="174"/>
    </location>
</feature>
<keyword evidence="4 8" id="KW-0564">Palmitate</keyword>
<evidence type="ECO:0000256" key="1">
    <source>
        <dbReference type="ARBA" id="ARBA00022618"/>
    </source>
</evidence>
<comment type="similarity">
    <text evidence="8">Belongs to the Pal lipoprotein family.</text>
</comment>
<dbReference type="NCBIfam" id="TIGR02802">
    <property type="entry name" value="Pal_lipo"/>
    <property type="match status" value="1"/>
</dbReference>
<dbReference type="Gene3D" id="3.30.1330.60">
    <property type="entry name" value="OmpA-like domain"/>
    <property type="match status" value="1"/>
</dbReference>
<protein>
    <recommendedName>
        <fullName evidence="8">Peptidoglycan-associated lipoprotein</fullName>
        <shortName evidence="8">PAL</shortName>
    </recommendedName>
</protein>
<feature type="domain" description="OmpA-like" evidence="11">
    <location>
        <begin position="61"/>
        <end position="174"/>
    </location>
</feature>
<dbReference type="Proteomes" id="UP000179037">
    <property type="component" value="Unassembled WGS sequence"/>
</dbReference>
<name>A0A1F6TWN5_9PROT</name>
<dbReference type="Pfam" id="PF00691">
    <property type="entry name" value="OmpA"/>
    <property type="match status" value="1"/>
</dbReference>
<keyword evidence="5 8" id="KW-0998">Cell outer membrane</keyword>
<dbReference type="PRINTS" id="PR01021">
    <property type="entry name" value="OMPADOMAIN"/>
</dbReference>
<accession>A0A1F6TWN5</accession>
<organism evidence="12 13">
    <name type="scientific">Candidatus Muproteobacteria bacterium RIFCSPLOWO2_01_FULL_60_18</name>
    <dbReference type="NCBI Taxonomy" id="1817768"/>
    <lineage>
        <taxon>Bacteria</taxon>
        <taxon>Pseudomonadati</taxon>
        <taxon>Pseudomonadota</taxon>
        <taxon>Candidatus Muproteobacteria</taxon>
    </lineage>
</organism>
<keyword evidence="7 8" id="KW-0131">Cell cycle</keyword>
<keyword evidence="3 8" id="KW-0472">Membrane</keyword>
<dbReference type="PROSITE" id="PS51257">
    <property type="entry name" value="PROKAR_LIPOPROTEIN"/>
    <property type="match status" value="1"/>
</dbReference>
<evidence type="ECO:0000259" key="11">
    <source>
        <dbReference type="PROSITE" id="PS51123"/>
    </source>
</evidence>
<evidence type="ECO:0000256" key="4">
    <source>
        <dbReference type="ARBA" id="ARBA00023139"/>
    </source>
</evidence>
<comment type="subunit">
    <text evidence="8">The Tol-Pal system is composed of five core proteins: the inner membrane proteins TolA, TolQ and TolR, the periplasmic protein TolB and the outer membrane protein Pal. They form a network linking the inner and outer membranes and the peptidoglycan layer.</text>
</comment>
<dbReference type="AlphaFoldDB" id="A0A1F6TWN5"/>
<keyword evidence="2 8" id="KW-0732">Signal</keyword>
<dbReference type="InterPro" id="IPR050330">
    <property type="entry name" value="Bact_OuterMem_StrucFunc"/>
</dbReference>
<dbReference type="InterPro" id="IPR036737">
    <property type="entry name" value="OmpA-like_sf"/>
</dbReference>